<dbReference type="EMBL" id="JARPUR010000001">
    <property type="protein sequence ID" value="KAK4884341.1"/>
    <property type="molecule type" value="Genomic_DNA"/>
</dbReference>
<dbReference type="Pfam" id="PF09532">
    <property type="entry name" value="FDF"/>
    <property type="match status" value="1"/>
</dbReference>
<dbReference type="InterPro" id="IPR004443">
    <property type="entry name" value="YjeF_N_dom"/>
</dbReference>
<comment type="similarity">
    <text evidence="2">Belongs to the EDC3 family.</text>
</comment>
<reference evidence="8" key="1">
    <citation type="submission" date="2023-01" db="EMBL/GenBank/DDBJ databases">
        <title>Key to firefly adult light organ development and bioluminescence: homeobox transcription factors regulate luciferase expression and transportation to peroxisome.</title>
        <authorList>
            <person name="Fu X."/>
        </authorList>
    </citation>
    <scope>NUCLEOTIDE SEQUENCE [LARGE SCALE GENOMIC DNA]</scope>
</reference>
<organism evidence="7 8">
    <name type="scientific">Aquatica leii</name>
    <dbReference type="NCBI Taxonomy" id="1421715"/>
    <lineage>
        <taxon>Eukaryota</taxon>
        <taxon>Metazoa</taxon>
        <taxon>Ecdysozoa</taxon>
        <taxon>Arthropoda</taxon>
        <taxon>Hexapoda</taxon>
        <taxon>Insecta</taxon>
        <taxon>Pterygota</taxon>
        <taxon>Neoptera</taxon>
        <taxon>Endopterygota</taxon>
        <taxon>Coleoptera</taxon>
        <taxon>Polyphaga</taxon>
        <taxon>Elateriformia</taxon>
        <taxon>Elateroidea</taxon>
        <taxon>Lampyridae</taxon>
        <taxon>Luciolinae</taxon>
        <taxon>Aquatica</taxon>
    </lineage>
</organism>
<dbReference type="InterPro" id="IPR019050">
    <property type="entry name" value="FDF_dom"/>
</dbReference>
<dbReference type="FunFam" id="3.40.50.10260:FF:000009">
    <property type="entry name" value="AGAP003131-PA"/>
    <property type="match status" value="1"/>
</dbReference>
<dbReference type="GO" id="GO:0000932">
    <property type="term" value="C:P-body"/>
    <property type="evidence" value="ECO:0007669"/>
    <property type="project" value="UniProtKB-SubCell"/>
</dbReference>
<accession>A0AAN7SCB5</accession>
<keyword evidence="4" id="KW-0963">Cytoplasm</keyword>
<feature type="domain" description="DFDF" evidence="6">
    <location>
        <begin position="153"/>
        <end position="189"/>
    </location>
</feature>
<sequence length="462" mass="51314">MAQWIGFMVSVETEDKGTYQGVISAATGSEITIIKPFCDGIPCNSSKVILSAEDITNLQLIQKQESSSGESTVTVAKPIPKRAGRTNSCSEIVSASKTNNYNGSYSYNKSKPIDIELKHTSFNESSSFKTGTPNKKDKYKGRWNKGWKDELCFGSPLDHIINKDFDFEKNLALFDKQAIWDEINSQKPDVIKQADYKKSISKYRHDENILTTTPTVYRQIMVPKQEFCEYVTDEGLIIPSIPRSLRNKLWVAAEALGFSWERRIELMGRAAAEMTLQLVGGGHRLNPHNTHQCPTVVVLCGCNRQGAMGLNAARHLASHGVNTIVYLTSADCPEVQKELALYKLTKNKIITAVSKLPQLTDIIIVSLCEESDNPKRYPELAEWTNSNKAAVLALDPPATGTPNVVTRFSLVPVLPLAHATENGKIYLCNLGFPIQIFNEVGIKYKSPFGSKFVIPLHLNDDI</sequence>
<dbReference type="SMART" id="SM01271">
    <property type="entry name" value="LSM14"/>
    <property type="match status" value="1"/>
</dbReference>
<evidence type="ECO:0000256" key="3">
    <source>
        <dbReference type="ARBA" id="ARBA00015797"/>
    </source>
</evidence>
<dbReference type="GO" id="GO:0031087">
    <property type="term" value="P:deadenylation-independent decapping of nuclear-transcribed mRNA"/>
    <property type="evidence" value="ECO:0007669"/>
    <property type="project" value="TreeGrafter"/>
</dbReference>
<dbReference type="Pfam" id="PF03853">
    <property type="entry name" value="YjeF_N"/>
    <property type="match status" value="1"/>
</dbReference>
<dbReference type="AlphaFoldDB" id="A0AAN7SCB5"/>
<proteinExistence type="inferred from homology"/>
<evidence type="ECO:0000313" key="7">
    <source>
        <dbReference type="EMBL" id="KAK4884341.1"/>
    </source>
</evidence>
<evidence type="ECO:0000259" key="5">
    <source>
        <dbReference type="PROSITE" id="PS51385"/>
    </source>
</evidence>
<dbReference type="PROSITE" id="PS51512">
    <property type="entry name" value="DFDF"/>
    <property type="match status" value="1"/>
</dbReference>
<dbReference type="Gene3D" id="3.40.50.10260">
    <property type="entry name" value="YjeF N-terminal domain"/>
    <property type="match status" value="1"/>
</dbReference>
<evidence type="ECO:0000259" key="6">
    <source>
        <dbReference type="PROSITE" id="PS51512"/>
    </source>
</evidence>
<comment type="caution">
    <text evidence="7">The sequence shown here is derived from an EMBL/GenBank/DDBJ whole genome shotgun (WGS) entry which is preliminary data.</text>
</comment>
<feature type="domain" description="YjeF N-terminal" evidence="5">
    <location>
        <begin position="245"/>
        <end position="438"/>
    </location>
</feature>
<dbReference type="SMART" id="SM01199">
    <property type="entry name" value="FDF"/>
    <property type="match status" value="1"/>
</dbReference>
<evidence type="ECO:0000256" key="4">
    <source>
        <dbReference type="ARBA" id="ARBA00022490"/>
    </source>
</evidence>
<comment type="subcellular location">
    <subcellularLocation>
        <location evidence="1">Cytoplasm</location>
        <location evidence="1">P-body</location>
    </subcellularLocation>
</comment>
<dbReference type="InterPro" id="IPR036652">
    <property type="entry name" value="YjeF_N_dom_sf"/>
</dbReference>
<dbReference type="InterPro" id="IPR025609">
    <property type="entry name" value="Lsm14-like_N"/>
</dbReference>
<gene>
    <name evidence="7" type="ORF">RN001_000612</name>
</gene>
<evidence type="ECO:0000256" key="1">
    <source>
        <dbReference type="ARBA" id="ARBA00004201"/>
    </source>
</evidence>
<evidence type="ECO:0000256" key="2">
    <source>
        <dbReference type="ARBA" id="ARBA00006610"/>
    </source>
</evidence>
<dbReference type="GO" id="GO:0003729">
    <property type="term" value="F:mRNA binding"/>
    <property type="evidence" value="ECO:0007669"/>
    <property type="project" value="TreeGrafter"/>
</dbReference>
<evidence type="ECO:0000313" key="8">
    <source>
        <dbReference type="Proteomes" id="UP001353858"/>
    </source>
</evidence>
<dbReference type="GO" id="GO:0033962">
    <property type="term" value="P:P-body assembly"/>
    <property type="evidence" value="ECO:0007669"/>
    <property type="project" value="TreeGrafter"/>
</dbReference>
<dbReference type="Proteomes" id="UP001353858">
    <property type="component" value="Unassembled WGS sequence"/>
</dbReference>
<dbReference type="InterPro" id="IPR025762">
    <property type="entry name" value="DFDF"/>
</dbReference>
<name>A0AAN7SCB5_9COLE</name>
<keyword evidence="8" id="KW-1185">Reference proteome</keyword>
<dbReference type="SUPFAM" id="SSF64153">
    <property type="entry name" value="YjeF N-terminal domain-like"/>
    <property type="match status" value="1"/>
</dbReference>
<dbReference type="PANTHER" id="PTHR13612:SF0">
    <property type="entry name" value="ENHANCER OF MRNA-DECAPPING PROTEIN 3"/>
    <property type="match status" value="1"/>
</dbReference>
<dbReference type="PROSITE" id="PS51385">
    <property type="entry name" value="YJEF_N"/>
    <property type="match status" value="1"/>
</dbReference>
<protein>
    <recommendedName>
        <fullName evidence="3">Enhancer of mRNA-decapping protein 3</fullName>
    </recommendedName>
</protein>
<dbReference type="PANTHER" id="PTHR13612">
    <property type="entry name" value="ENHANCER OF MRNA-DECAPPING PROTEIN 3"/>
    <property type="match status" value="1"/>
</dbReference>
<dbReference type="Gene3D" id="2.30.30.100">
    <property type="match status" value="1"/>
</dbReference>